<gene>
    <name evidence="1" type="ORF">PARMNEM_LOCUS7205</name>
</gene>
<evidence type="ECO:0000313" key="2">
    <source>
        <dbReference type="Proteomes" id="UP001314205"/>
    </source>
</evidence>
<sequence>MQVRHKRCSSDWYKTYLGSTFFALFAMLAVAFANPKPDPALTYAAPAVLPFGYSAYSPLAYSSPYAAAATYPYAYGYYIR</sequence>
<comment type="caution">
    <text evidence="1">The sequence shown here is derived from an EMBL/GenBank/DDBJ whole genome shotgun (WGS) entry which is preliminary data.</text>
</comment>
<proteinExistence type="predicted"/>
<dbReference type="Proteomes" id="UP001314205">
    <property type="component" value="Unassembled WGS sequence"/>
</dbReference>
<name>A0AAV1KT64_9NEOP</name>
<keyword evidence="2" id="KW-1185">Reference proteome</keyword>
<dbReference type="EMBL" id="CAVLGL010000080">
    <property type="protein sequence ID" value="CAK1586221.1"/>
    <property type="molecule type" value="Genomic_DNA"/>
</dbReference>
<organism evidence="1 2">
    <name type="scientific">Parnassius mnemosyne</name>
    <name type="common">clouded apollo</name>
    <dbReference type="NCBI Taxonomy" id="213953"/>
    <lineage>
        <taxon>Eukaryota</taxon>
        <taxon>Metazoa</taxon>
        <taxon>Ecdysozoa</taxon>
        <taxon>Arthropoda</taxon>
        <taxon>Hexapoda</taxon>
        <taxon>Insecta</taxon>
        <taxon>Pterygota</taxon>
        <taxon>Neoptera</taxon>
        <taxon>Endopterygota</taxon>
        <taxon>Lepidoptera</taxon>
        <taxon>Glossata</taxon>
        <taxon>Ditrysia</taxon>
        <taxon>Papilionoidea</taxon>
        <taxon>Papilionidae</taxon>
        <taxon>Parnassiinae</taxon>
        <taxon>Parnassini</taxon>
        <taxon>Parnassius</taxon>
        <taxon>Driopa</taxon>
    </lineage>
</organism>
<dbReference type="AlphaFoldDB" id="A0AAV1KT64"/>
<protein>
    <submittedName>
        <fullName evidence="1">Uncharacterized protein</fullName>
    </submittedName>
</protein>
<accession>A0AAV1KT64</accession>
<reference evidence="1 2" key="1">
    <citation type="submission" date="2023-11" db="EMBL/GenBank/DDBJ databases">
        <authorList>
            <person name="Hedman E."/>
            <person name="Englund M."/>
            <person name="Stromberg M."/>
            <person name="Nyberg Akerstrom W."/>
            <person name="Nylinder S."/>
            <person name="Jareborg N."/>
            <person name="Kallberg Y."/>
            <person name="Kronander E."/>
        </authorList>
    </citation>
    <scope>NUCLEOTIDE SEQUENCE [LARGE SCALE GENOMIC DNA]</scope>
</reference>
<evidence type="ECO:0000313" key="1">
    <source>
        <dbReference type="EMBL" id="CAK1586221.1"/>
    </source>
</evidence>